<dbReference type="GO" id="GO:0015074">
    <property type="term" value="P:DNA integration"/>
    <property type="evidence" value="ECO:0007669"/>
    <property type="project" value="InterPro"/>
</dbReference>
<proteinExistence type="predicted"/>
<dbReference type="Gene3D" id="1.10.443.10">
    <property type="entry name" value="Intergrase catalytic core"/>
    <property type="match status" value="1"/>
</dbReference>
<dbReference type="Proteomes" id="UP001199322">
    <property type="component" value="Unassembled WGS sequence"/>
</dbReference>
<dbReference type="SUPFAM" id="SSF56349">
    <property type="entry name" value="DNA breaking-rejoining enzymes"/>
    <property type="match status" value="1"/>
</dbReference>
<protein>
    <recommendedName>
        <fullName evidence="4">Tyr recombinase domain-containing protein</fullName>
    </recommendedName>
</protein>
<accession>A0AAW4QCT3</accession>
<evidence type="ECO:0000313" key="2">
    <source>
        <dbReference type="EMBL" id="MBX3892336.1"/>
    </source>
</evidence>
<dbReference type="GO" id="GO:0006310">
    <property type="term" value="P:DNA recombination"/>
    <property type="evidence" value="ECO:0007669"/>
    <property type="project" value="UniProtKB-KW"/>
</dbReference>
<sequence length="147" mass="16500">MRDYDAPVHASATRDLERYLFRHRDSLMRNPTELVFLVAAKGNGYSGRSVDQTDSSPDPKHFPSLYLSRRVHALTKRYLLRSDGIGPHSFRHIVATAILKSEDGDIKTAALVLNDRESTVEKHYSGMRSGDGVKRMGDLLGATLNRM</sequence>
<comment type="caution">
    <text evidence="2">The sequence shown here is derived from an EMBL/GenBank/DDBJ whole genome shotgun (WGS) entry which is preliminary data.</text>
</comment>
<dbReference type="InterPro" id="IPR013762">
    <property type="entry name" value="Integrase-like_cat_sf"/>
</dbReference>
<name>A0AAW4QCT3_RALPI</name>
<gene>
    <name evidence="2" type="ORF">DEE74_20935</name>
</gene>
<keyword evidence="1" id="KW-0233">DNA recombination</keyword>
<dbReference type="GO" id="GO:0003677">
    <property type="term" value="F:DNA binding"/>
    <property type="evidence" value="ECO:0007669"/>
    <property type="project" value="InterPro"/>
</dbReference>
<evidence type="ECO:0000313" key="3">
    <source>
        <dbReference type="Proteomes" id="UP001199322"/>
    </source>
</evidence>
<dbReference type="AlphaFoldDB" id="A0AAW4QCT3"/>
<reference evidence="2" key="1">
    <citation type="submission" date="2018-06" db="EMBL/GenBank/DDBJ databases">
        <authorList>
            <person name="O'Rourke A."/>
        </authorList>
    </citation>
    <scope>NUCLEOTIDE SEQUENCE</scope>
    <source>
        <strain evidence="2">132550021-3</strain>
    </source>
</reference>
<dbReference type="EMBL" id="QGBI01000024">
    <property type="protein sequence ID" value="MBX3892336.1"/>
    <property type="molecule type" value="Genomic_DNA"/>
</dbReference>
<organism evidence="2 3">
    <name type="scientific">Ralstonia pickettii</name>
    <name type="common">Burkholderia pickettii</name>
    <dbReference type="NCBI Taxonomy" id="329"/>
    <lineage>
        <taxon>Bacteria</taxon>
        <taxon>Pseudomonadati</taxon>
        <taxon>Pseudomonadota</taxon>
        <taxon>Betaproteobacteria</taxon>
        <taxon>Burkholderiales</taxon>
        <taxon>Burkholderiaceae</taxon>
        <taxon>Ralstonia</taxon>
    </lineage>
</organism>
<dbReference type="InterPro" id="IPR011010">
    <property type="entry name" value="DNA_brk_join_enz"/>
</dbReference>
<evidence type="ECO:0000256" key="1">
    <source>
        <dbReference type="ARBA" id="ARBA00023172"/>
    </source>
</evidence>
<evidence type="ECO:0008006" key="4">
    <source>
        <dbReference type="Google" id="ProtNLM"/>
    </source>
</evidence>